<accession>A0ABU2B8A7</accession>
<organism evidence="1 2">
    <name type="scientific">Corynebacterium felinum</name>
    <dbReference type="NCBI Taxonomy" id="131318"/>
    <lineage>
        <taxon>Bacteria</taxon>
        <taxon>Bacillati</taxon>
        <taxon>Actinomycetota</taxon>
        <taxon>Actinomycetes</taxon>
        <taxon>Mycobacteriales</taxon>
        <taxon>Corynebacteriaceae</taxon>
        <taxon>Corynebacterium</taxon>
    </lineage>
</organism>
<evidence type="ECO:0000313" key="1">
    <source>
        <dbReference type="EMBL" id="MDR7354835.1"/>
    </source>
</evidence>
<dbReference type="RefSeq" id="WP_277104949.1">
    <property type="nucleotide sequence ID" value="NZ_BAAAJS010000040.1"/>
</dbReference>
<sequence>MTLDAHDMPDFSSLSFGQPALGEVEFKQLPRIVVASCGDVDAVVAHAHNVAYVEHIVTSEQLAHANAVAADAPVLVGLVLRCETHEDVALFDVDSNTHLVGAVTNDPKIAELLRKAFIPFHFEGTVAQQVIAGASRIVGMADMVGDFRLTDDGDIACGPEARFVLDRQIPVLAQPAYDCEQGAIEQLGDHPLPVLQSMGFKVAIDELSFDFVEAHELSAEDVYRLILGTVDATFLPYGVREQVIETVLRPHFSPLIAGGEADAVEGTVDEDAPETPDTHALLDGVDPQLLIDMGIEPKDLGLN</sequence>
<proteinExistence type="predicted"/>
<evidence type="ECO:0000313" key="2">
    <source>
        <dbReference type="Proteomes" id="UP001183619"/>
    </source>
</evidence>
<gene>
    <name evidence="1" type="ORF">J2S37_001373</name>
</gene>
<reference evidence="1 2" key="1">
    <citation type="submission" date="2023-07" db="EMBL/GenBank/DDBJ databases">
        <title>Sequencing the genomes of 1000 actinobacteria strains.</title>
        <authorList>
            <person name="Klenk H.-P."/>
        </authorList>
    </citation>
    <scope>NUCLEOTIDE SEQUENCE [LARGE SCALE GENOMIC DNA]</scope>
    <source>
        <strain evidence="1 2">DSM 44508</strain>
    </source>
</reference>
<protein>
    <submittedName>
        <fullName evidence="1">Adenosine deaminase</fullName>
        <ecNumber evidence="1">3.5.4.4</ecNumber>
    </submittedName>
</protein>
<dbReference type="Proteomes" id="UP001183619">
    <property type="component" value="Unassembled WGS sequence"/>
</dbReference>
<name>A0ABU2B8A7_9CORY</name>
<dbReference type="GO" id="GO:0016787">
    <property type="term" value="F:hydrolase activity"/>
    <property type="evidence" value="ECO:0007669"/>
    <property type="project" value="UniProtKB-KW"/>
</dbReference>
<comment type="caution">
    <text evidence="1">The sequence shown here is derived from an EMBL/GenBank/DDBJ whole genome shotgun (WGS) entry which is preliminary data.</text>
</comment>
<dbReference type="EMBL" id="JAVDYF010000001">
    <property type="protein sequence ID" value="MDR7354835.1"/>
    <property type="molecule type" value="Genomic_DNA"/>
</dbReference>
<dbReference type="EC" id="3.5.4.4" evidence="1"/>
<keyword evidence="1" id="KW-0378">Hydrolase</keyword>
<keyword evidence="2" id="KW-1185">Reference proteome</keyword>